<dbReference type="PANTHER" id="PTHR12839">
    <property type="entry name" value="NONSENSE-MEDIATED MRNA DECAY PROTEIN 2 UP-FRAMESHIFT SUPPRESSOR 2"/>
    <property type="match status" value="1"/>
</dbReference>
<dbReference type="AlphaFoldDB" id="A0A6G3MIW3"/>
<reference evidence="1" key="1">
    <citation type="submission" date="2018-11" db="EMBL/GenBank/DDBJ databases">
        <title>Henneguya salminicola genome and transcriptome.</title>
        <authorList>
            <person name="Yahalomi D."/>
            <person name="Atkinson S.D."/>
            <person name="Neuhof M."/>
            <person name="Chang E.S."/>
            <person name="Philippe H."/>
            <person name="Cartwright P."/>
            <person name="Bartholomew J.L."/>
            <person name="Huchon D."/>
        </authorList>
    </citation>
    <scope>NUCLEOTIDE SEQUENCE</scope>
    <source>
        <strain evidence="1">Hz1</strain>
        <tissue evidence="1">Whole</tissue>
    </source>
</reference>
<sequence length="188" mass="22630">MAELIKDSGQKIISDTLNKWGEKRKIFEKNINCTYSEEYKNLDSSLKKITSFIKKIKFFSEINFDLLMKEVKLLNLNRYISEIVSAILELKFKISNIGLLIKFISKIHRRYKKFSLQYFEALRKKLFAFSYEETEKELDRRNLKLFIKLYCDSIFYGLTTDTDIEIVYVVKFWKNLLQNDEENVYKFN</sequence>
<protein>
    <submittedName>
        <fullName evidence="1">Regulator of nonsense transcripts UPF2 (Trinotate prediction)</fullName>
    </submittedName>
</protein>
<dbReference type="GO" id="GO:0035145">
    <property type="term" value="C:exon-exon junction complex"/>
    <property type="evidence" value="ECO:0007669"/>
    <property type="project" value="TreeGrafter"/>
</dbReference>
<dbReference type="GO" id="GO:0005737">
    <property type="term" value="C:cytoplasm"/>
    <property type="evidence" value="ECO:0007669"/>
    <property type="project" value="TreeGrafter"/>
</dbReference>
<dbReference type="InterPro" id="IPR039762">
    <property type="entry name" value="Nmd2/UPF2"/>
</dbReference>
<dbReference type="EMBL" id="GHBP01005908">
    <property type="protein sequence ID" value="NDJ93982.1"/>
    <property type="molecule type" value="Transcribed_RNA"/>
</dbReference>
<proteinExistence type="predicted"/>
<evidence type="ECO:0000313" key="1">
    <source>
        <dbReference type="EMBL" id="NDJ93982.1"/>
    </source>
</evidence>
<dbReference type="PANTHER" id="PTHR12839:SF7">
    <property type="entry name" value="REGULATOR OF NONSENSE TRANSCRIPTS 2"/>
    <property type="match status" value="1"/>
</dbReference>
<dbReference type="Gene3D" id="1.25.40.180">
    <property type="match status" value="1"/>
</dbReference>
<dbReference type="GO" id="GO:0000184">
    <property type="term" value="P:nuclear-transcribed mRNA catabolic process, nonsense-mediated decay"/>
    <property type="evidence" value="ECO:0007669"/>
    <property type="project" value="InterPro"/>
</dbReference>
<organism evidence="1">
    <name type="scientific">Henneguya salminicola</name>
    <name type="common">Myxosporean</name>
    <dbReference type="NCBI Taxonomy" id="69463"/>
    <lineage>
        <taxon>Eukaryota</taxon>
        <taxon>Metazoa</taxon>
        <taxon>Cnidaria</taxon>
        <taxon>Myxozoa</taxon>
        <taxon>Myxosporea</taxon>
        <taxon>Bivalvulida</taxon>
        <taxon>Platysporina</taxon>
        <taxon>Myxobolidae</taxon>
        <taxon>Henneguya</taxon>
    </lineage>
</organism>
<name>A0A6G3MIW3_HENSL</name>
<accession>A0A6G3MIW3</accession>